<organism evidence="1 2">
    <name type="scientific">Persicobacter psychrovividus</name>
    <dbReference type="NCBI Taxonomy" id="387638"/>
    <lineage>
        <taxon>Bacteria</taxon>
        <taxon>Pseudomonadati</taxon>
        <taxon>Bacteroidota</taxon>
        <taxon>Cytophagia</taxon>
        <taxon>Cytophagales</taxon>
        <taxon>Persicobacteraceae</taxon>
        <taxon>Persicobacter</taxon>
    </lineage>
</organism>
<accession>A0ABN6LEA8</accession>
<protein>
    <submittedName>
        <fullName evidence="1">Uncharacterized protein</fullName>
    </submittedName>
</protein>
<gene>
    <name evidence="1" type="ORF">PEPS_37950</name>
</gene>
<dbReference type="Proteomes" id="UP001354989">
    <property type="component" value="Plasmid pPP3"/>
</dbReference>
<reference evidence="1 2" key="1">
    <citation type="submission" date="2021-12" db="EMBL/GenBank/DDBJ databases">
        <title>Genome sequencing of bacteria with rrn-lacking chromosome and rrn-plasmid.</title>
        <authorList>
            <person name="Anda M."/>
            <person name="Iwasaki W."/>
        </authorList>
    </citation>
    <scope>NUCLEOTIDE SEQUENCE [LARGE SCALE GENOMIC DNA]</scope>
    <source>
        <strain evidence="1 2">NBRC 101262</strain>
        <plasmid evidence="1 2">pPP3</plasmid>
    </source>
</reference>
<sequence length="53" mass="6199">MSLTVNKFGLFRDQQVIKVSRSSFKLISYVIKKADLIDRLPQLLNSVFFRKLP</sequence>
<proteinExistence type="predicted"/>
<name>A0ABN6LEA8_9BACT</name>
<geneLocation type="plasmid" evidence="1 2">
    <name>pPP3</name>
</geneLocation>
<keyword evidence="1" id="KW-0614">Plasmid</keyword>
<evidence type="ECO:0000313" key="2">
    <source>
        <dbReference type="Proteomes" id="UP001354989"/>
    </source>
</evidence>
<evidence type="ECO:0000313" key="1">
    <source>
        <dbReference type="EMBL" id="BDD01515.1"/>
    </source>
</evidence>
<dbReference type="EMBL" id="AP025295">
    <property type="protein sequence ID" value="BDD01515.1"/>
    <property type="molecule type" value="Genomic_DNA"/>
</dbReference>
<keyword evidence="2" id="KW-1185">Reference proteome</keyword>